<evidence type="ECO:0000256" key="1">
    <source>
        <dbReference type="SAM" id="SignalP"/>
    </source>
</evidence>
<dbReference type="Gene3D" id="3.90.190.10">
    <property type="entry name" value="Protein tyrosine phosphatase superfamily"/>
    <property type="match status" value="1"/>
</dbReference>
<dbReference type="PANTHER" id="PTHR19134:SF449">
    <property type="entry name" value="TYROSINE-PROTEIN PHOSPHATASE 1"/>
    <property type="match status" value="1"/>
</dbReference>
<dbReference type="PANTHER" id="PTHR19134">
    <property type="entry name" value="RECEPTOR-TYPE TYROSINE-PROTEIN PHOSPHATASE"/>
    <property type="match status" value="1"/>
</dbReference>
<dbReference type="InterPro" id="IPR000242">
    <property type="entry name" value="PTP_cat"/>
</dbReference>
<keyword evidence="4" id="KW-1185">Reference proteome</keyword>
<dbReference type="InterPro" id="IPR029021">
    <property type="entry name" value="Prot-tyrosine_phosphatase-like"/>
</dbReference>
<feature type="signal peptide" evidence="1">
    <location>
        <begin position="1"/>
        <end position="19"/>
    </location>
</feature>
<protein>
    <submittedName>
        <fullName evidence="3">PTPRS-like protein</fullName>
    </submittedName>
</protein>
<dbReference type="Proteomes" id="UP001164746">
    <property type="component" value="Chromosome 5"/>
</dbReference>
<sequence>MWIGYDAVILCLIVVQSRGNPDECKNCGCCATGRSYKCRVGDYCNYGCLDGYWGTLIVSDVKTIEDRAAKSVKLAIMATIVNIGVVVSVKPVHNGKVARNEIPDITLKIVHALNVNTLAVHVRFPHSVMGVFTNVLIIVHRAIVLHSAILVRMVVLEIYVSIFVKKTAFTVIVCQRKLLVSATSNASKMNAILHREDVFKGVSMDIGTKHVTESVNQNVYLAIQQMVRVQSARTVQDMDLNVDRSAAIHVKDQNVAVMELVQMDVLQILLESDVNTHVKRVSLRNKNTTPVREPENLSVFYATVSKRRASQEEYANRDTNNLHFVNTVENHTYQSPPPKRFVKERTPIFPEDNVEIDEDDGFSREIAVVFSENCRVHYKNANKVHVADLAEYVHTLFLKDIEGEFQTIPYGLAKAYEVSQMKLNMHKNRKRNAYIATLGPMAKQLGDYGQFWRMVWQQKVEKIVMMTKLKDEKKTLCEQYWPDQHQSKLYGNIEVVCKVEKLYADFIWRHFTLSRNSEDRNLHHLQFTSWPYNGIPDDVTSVIEFRQRVNALPGTFDGPVLVHC</sequence>
<gene>
    <name evidence="3" type="ORF">MAR_020797</name>
</gene>
<keyword evidence="1" id="KW-0732">Signal</keyword>
<feature type="chain" id="PRO_5045465663" evidence="1">
    <location>
        <begin position="20"/>
        <end position="564"/>
    </location>
</feature>
<organism evidence="3 4">
    <name type="scientific">Mya arenaria</name>
    <name type="common">Soft-shell clam</name>
    <dbReference type="NCBI Taxonomy" id="6604"/>
    <lineage>
        <taxon>Eukaryota</taxon>
        <taxon>Metazoa</taxon>
        <taxon>Spiralia</taxon>
        <taxon>Lophotrochozoa</taxon>
        <taxon>Mollusca</taxon>
        <taxon>Bivalvia</taxon>
        <taxon>Autobranchia</taxon>
        <taxon>Heteroconchia</taxon>
        <taxon>Euheterodonta</taxon>
        <taxon>Imparidentia</taxon>
        <taxon>Neoheterodontei</taxon>
        <taxon>Myida</taxon>
        <taxon>Myoidea</taxon>
        <taxon>Myidae</taxon>
        <taxon>Mya</taxon>
    </lineage>
</organism>
<dbReference type="CDD" id="cd00047">
    <property type="entry name" value="PTPc"/>
    <property type="match status" value="1"/>
</dbReference>
<evidence type="ECO:0000259" key="2">
    <source>
        <dbReference type="PROSITE" id="PS50055"/>
    </source>
</evidence>
<feature type="domain" description="Tyrosine-protein phosphatase" evidence="2">
    <location>
        <begin position="363"/>
        <end position="564"/>
    </location>
</feature>
<name>A0ABY7E602_MYAAR</name>
<reference evidence="3" key="1">
    <citation type="submission" date="2022-11" db="EMBL/GenBank/DDBJ databases">
        <title>Centuries of genome instability and evolution in soft-shell clam transmissible cancer (bioRxiv).</title>
        <authorList>
            <person name="Hart S.F.M."/>
            <person name="Yonemitsu M.A."/>
            <person name="Giersch R.M."/>
            <person name="Beal B.F."/>
            <person name="Arriagada G."/>
            <person name="Davis B.W."/>
            <person name="Ostrander E.A."/>
            <person name="Goff S.P."/>
            <person name="Metzger M.J."/>
        </authorList>
    </citation>
    <scope>NUCLEOTIDE SEQUENCE</scope>
    <source>
        <strain evidence="3">MELC-2E11</strain>
        <tissue evidence="3">Siphon/mantle</tissue>
    </source>
</reference>
<dbReference type="PROSITE" id="PS50055">
    <property type="entry name" value="TYR_PHOSPHATASE_PTP"/>
    <property type="match status" value="1"/>
</dbReference>
<accession>A0ABY7E602</accession>
<dbReference type="SMART" id="SM00194">
    <property type="entry name" value="PTPc"/>
    <property type="match status" value="1"/>
</dbReference>
<feature type="non-terminal residue" evidence="3">
    <location>
        <position position="564"/>
    </location>
</feature>
<dbReference type="Pfam" id="PF00102">
    <property type="entry name" value="Y_phosphatase"/>
    <property type="match status" value="1"/>
</dbReference>
<evidence type="ECO:0000313" key="4">
    <source>
        <dbReference type="Proteomes" id="UP001164746"/>
    </source>
</evidence>
<proteinExistence type="predicted"/>
<dbReference type="InterPro" id="IPR050348">
    <property type="entry name" value="Protein-Tyr_Phosphatase"/>
</dbReference>
<dbReference type="SUPFAM" id="SSF52799">
    <property type="entry name" value="(Phosphotyrosine protein) phosphatases II"/>
    <property type="match status" value="1"/>
</dbReference>
<dbReference type="PRINTS" id="PR00700">
    <property type="entry name" value="PRTYPHPHTASE"/>
</dbReference>
<evidence type="ECO:0000313" key="3">
    <source>
        <dbReference type="EMBL" id="WAR05428.1"/>
    </source>
</evidence>
<dbReference type="EMBL" id="CP111016">
    <property type="protein sequence ID" value="WAR05428.1"/>
    <property type="molecule type" value="Genomic_DNA"/>
</dbReference>